<accession>A0A6V8QNU2</accession>
<feature type="region of interest" description="Disordered" evidence="1">
    <location>
        <begin position="62"/>
        <end position="81"/>
    </location>
</feature>
<evidence type="ECO:0000313" key="3">
    <source>
        <dbReference type="Proteomes" id="UP000517252"/>
    </source>
</evidence>
<reference evidence="2 3" key="1">
    <citation type="submission" date="2020-07" db="EMBL/GenBank/DDBJ databases">
        <title>Trichoderma asperellum IC-1 whole genome shotgun sequence.</title>
        <authorList>
            <person name="Kanamasa S."/>
            <person name="Takahashi H."/>
        </authorList>
    </citation>
    <scope>NUCLEOTIDE SEQUENCE [LARGE SCALE GENOMIC DNA]</scope>
    <source>
        <strain evidence="2 3">IC-1</strain>
    </source>
</reference>
<evidence type="ECO:0000256" key="1">
    <source>
        <dbReference type="SAM" id="MobiDB-lite"/>
    </source>
</evidence>
<protein>
    <submittedName>
        <fullName evidence="2">Uncharacterized protein</fullName>
    </submittedName>
</protein>
<comment type="caution">
    <text evidence="2">The sequence shown here is derived from an EMBL/GenBank/DDBJ whole genome shotgun (WGS) entry which is preliminary data.</text>
</comment>
<proteinExistence type="predicted"/>
<sequence length="150" mass="16337">MSVLESLALLMGAEIPKLAASVVEEPVMLSEVELASCCFVTEHQKAVLGDRMMAKRYRGCSEESRGSWMTSEPRMAVPAGSLSETGIELESTVQVEDIDAMFGESSFHSRDGFADIHGTGSNQSPQLDQMAYFGAHSYAAKKPTRREKEA</sequence>
<organism evidence="2 3">
    <name type="scientific">Trichoderma asperellum</name>
    <name type="common">Filamentous fungus</name>
    <dbReference type="NCBI Taxonomy" id="101201"/>
    <lineage>
        <taxon>Eukaryota</taxon>
        <taxon>Fungi</taxon>
        <taxon>Dikarya</taxon>
        <taxon>Ascomycota</taxon>
        <taxon>Pezizomycotina</taxon>
        <taxon>Sordariomycetes</taxon>
        <taxon>Hypocreomycetidae</taxon>
        <taxon>Hypocreales</taxon>
        <taxon>Hypocreaceae</taxon>
        <taxon>Trichoderma</taxon>
    </lineage>
</organism>
<dbReference type="AlphaFoldDB" id="A0A6V8QNU2"/>
<evidence type="ECO:0000313" key="2">
    <source>
        <dbReference type="EMBL" id="GFP54177.1"/>
    </source>
</evidence>
<dbReference type="Proteomes" id="UP000517252">
    <property type="component" value="Unassembled WGS sequence"/>
</dbReference>
<dbReference type="EMBL" id="BLZH01000003">
    <property type="protein sequence ID" value="GFP54177.1"/>
    <property type="molecule type" value="Genomic_DNA"/>
</dbReference>
<name>A0A6V8QNU2_TRIAP</name>
<gene>
    <name evidence="2" type="ORF">TASIC1_0003055500</name>
</gene>